<proteinExistence type="predicted"/>
<dbReference type="EMBL" id="JAYMGO010000003">
    <property type="protein sequence ID" value="KAL1277637.1"/>
    <property type="molecule type" value="Genomic_DNA"/>
</dbReference>
<comment type="caution">
    <text evidence="2">The sequence shown here is derived from an EMBL/GenBank/DDBJ whole genome shotgun (WGS) entry which is preliminary data.</text>
</comment>
<gene>
    <name evidence="2" type="ORF">QQF64_024310</name>
</gene>
<feature type="region of interest" description="Disordered" evidence="1">
    <location>
        <begin position="25"/>
        <end position="54"/>
    </location>
</feature>
<dbReference type="Proteomes" id="UP001558613">
    <property type="component" value="Unassembled WGS sequence"/>
</dbReference>
<protein>
    <submittedName>
        <fullName evidence="2">Uncharacterized protein</fullName>
    </submittedName>
</protein>
<keyword evidence="3" id="KW-1185">Reference proteome</keyword>
<evidence type="ECO:0000313" key="2">
    <source>
        <dbReference type="EMBL" id="KAL1277637.1"/>
    </source>
</evidence>
<name>A0ABR3NKV2_9TELE</name>
<accession>A0ABR3NKV2</accession>
<sequence length="86" mass="9874">MSCWRSWTASQQVKRARKVVPQGRLDERYLSDHNPPALVCAPQRPTGPQQSGSADWMRLPHALQSLIKDLSRCRITTHLLFYTEVT</sequence>
<evidence type="ECO:0000256" key="1">
    <source>
        <dbReference type="SAM" id="MobiDB-lite"/>
    </source>
</evidence>
<organism evidence="2 3">
    <name type="scientific">Cirrhinus molitorella</name>
    <name type="common">mud carp</name>
    <dbReference type="NCBI Taxonomy" id="172907"/>
    <lineage>
        <taxon>Eukaryota</taxon>
        <taxon>Metazoa</taxon>
        <taxon>Chordata</taxon>
        <taxon>Craniata</taxon>
        <taxon>Vertebrata</taxon>
        <taxon>Euteleostomi</taxon>
        <taxon>Actinopterygii</taxon>
        <taxon>Neopterygii</taxon>
        <taxon>Teleostei</taxon>
        <taxon>Ostariophysi</taxon>
        <taxon>Cypriniformes</taxon>
        <taxon>Cyprinidae</taxon>
        <taxon>Labeoninae</taxon>
        <taxon>Labeonini</taxon>
        <taxon>Cirrhinus</taxon>
    </lineage>
</organism>
<evidence type="ECO:0000313" key="3">
    <source>
        <dbReference type="Proteomes" id="UP001558613"/>
    </source>
</evidence>
<reference evidence="2 3" key="1">
    <citation type="submission" date="2023-09" db="EMBL/GenBank/DDBJ databases">
        <authorList>
            <person name="Wang M."/>
        </authorList>
    </citation>
    <scope>NUCLEOTIDE SEQUENCE [LARGE SCALE GENOMIC DNA]</scope>
    <source>
        <strain evidence="2">GT-2023</strain>
        <tissue evidence="2">Liver</tissue>
    </source>
</reference>